<feature type="transmembrane region" description="Helical" evidence="1">
    <location>
        <begin position="139"/>
        <end position="160"/>
    </location>
</feature>
<evidence type="ECO:0000256" key="2">
    <source>
        <dbReference type="SAM" id="SignalP"/>
    </source>
</evidence>
<feature type="transmembrane region" description="Helical" evidence="1">
    <location>
        <begin position="260"/>
        <end position="284"/>
    </location>
</feature>
<reference evidence="3 4" key="1">
    <citation type="submission" date="2014-12" db="EMBL/GenBank/DDBJ databases">
        <title>Draft genome sequences of 29 type strains of Enterococci.</title>
        <authorList>
            <person name="Zhong Z."/>
            <person name="Sun Z."/>
            <person name="Liu W."/>
            <person name="Zhang W."/>
            <person name="Zhang H."/>
        </authorList>
    </citation>
    <scope>NUCLEOTIDE SEQUENCE [LARGE SCALE GENOMIC DNA]</scope>
    <source>
        <strain evidence="3 4">DSM 17029</strain>
    </source>
</reference>
<proteinExistence type="predicted"/>
<organism evidence="3 4">
    <name type="scientific">Enterococcus canis</name>
    <dbReference type="NCBI Taxonomy" id="214095"/>
    <lineage>
        <taxon>Bacteria</taxon>
        <taxon>Bacillati</taxon>
        <taxon>Bacillota</taxon>
        <taxon>Bacilli</taxon>
        <taxon>Lactobacillales</taxon>
        <taxon>Enterococcaceae</taxon>
        <taxon>Enterococcus</taxon>
    </lineage>
</organism>
<dbReference type="Proteomes" id="UP000181884">
    <property type="component" value="Unassembled WGS sequence"/>
</dbReference>
<comment type="caution">
    <text evidence="3">The sequence shown here is derived from an EMBL/GenBank/DDBJ whole genome shotgun (WGS) entry which is preliminary data.</text>
</comment>
<feature type="transmembrane region" description="Helical" evidence="1">
    <location>
        <begin position="167"/>
        <end position="192"/>
    </location>
</feature>
<keyword evidence="1" id="KW-0812">Transmembrane</keyword>
<name>A0A1L8RFJ2_9ENTE</name>
<dbReference type="InterPro" id="IPR012507">
    <property type="entry name" value="YibE_F"/>
</dbReference>
<keyword evidence="1" id="KW-0472">Membrane</keyword>
<accession>A0A1L8RFJ2</accession>
<dbReference type="STRING" id="214095.RU97_GL001890"/>
<feature type="chain" id="PRO_5038903273" evidence="2">
    <location>
        <begin position="22"/>
        <end position="333"/>
    </location>
</feature>
<dbReference type="Pfam" id="PF07907">
    <property type="entry name" value="YibE_F"/>
    <property type="match status" value="1"/>
</dbReference>
<protein>
    <submittedName>
        <fullName evidence="3">YibE/F-like family protein</fullName>
    </submittedName>
</protein>
<evidence type="ECO:0000313" key="4">
    <source>
        <dbReference type="Proteomes" id="UP000181884"/>
    </source>
</evidence>
<sequence length="333" mass="37247">MKKNLAIIGCLVLLVAGFLWQKSQNTDTVAEITQVTQKEHTQEVMTNRTSEPIVIEWVAGEATQPRLRVGQRILLKQIKTGWQYQGVQREKTIWLVIFLFALLVLLLGRQKGASALLSLGGNLLVTYGFVVSYDQLRTVPLLPLTFGVCCLYTLLTMLLLNGWNRKTWIAVVATLSSTFLAFGVTWLIMTLTNDQGLRYEEMQFLTRPYRTIFLASLLIGTLGAAMDVAMTVVAAMFEAAKQELSAKQMLTVGRNVGKDVMGTMANVLLLAYISSSLPILLLYLRNGWQFFTTIQLHLSLELTRALVGALGIVLTIPVTLLLTSFFWRKRVKL</sequence>
<dbReference type="AlphaFoldDB" id="A0A1L8RFJ2"/>
<evidence type="ECO:0000256" key="1">
    <source>
        <dbReference type="SAM" id="Phobius"/>
    </source>
</evidence>
<dbReference type="PANTHER" id="PTHR41771:SF1">
    <property type="entry name" value="MEMBRANE PROTEIN"/>
    <property type="match status" value="1"/>
</dbReference>
<feature type="signal peptide" evidence="2">
    <location>
        <begin position="1"/>
        <end position="21"/>
    </location>
</feature>
<dbReference type="PANTHER" id="PTHR41771">
    <property type="entry name" value="MEMBRANE PROTEIN-RELATED"/>
    <property type="match status" value="1"/>
</dbReference>
<feature type="transmembrane region" description="Helical" evidence="1">
    <location>
        <begin position="212"/>
        <end position="239"/>
    </location>
</feature>
<keyword evidence="1" id="KW-1133">Transmembrane helix</keyword>
<feature type="transmembrane region" description="Helical" evidence="1">
    <location>
        <begin position="92"/>
        <end position="108"/>
    </location>
</feature>
<keyword evidence="4" id="KW-1185">Reference proteome</keyword>
<evidence type="ECO:0000313" key="3">
    <source>
        <dbReference type="EMBL" id="OJG18493.1"/>
    </source>
</evidence>
<dbReference type="EMBL" id="JXKH01000004">
    <property type="protein sequence ID" value="OJG18493.1"/>
    <property type="molecule type" value="Genomic_DNA"/>
</dbReference>
<feature type="transmembrane region" description="Helical" evidence="1">
    <location>
        <begin position="304"/>
        <end position="327"/>
    </location>
</feature>
<gene>
    <name evidence="3" type="ORF">RU97_GL001890</name>
</gene>
<dbReference type="RefSeq" id="WP_067394625.1">
    <property type="nucleotide sequence ID" value="NZ_JXKH01000004.1"/>
</dbReference>
<feature type="transmembrane region" description="Helical" evidence="1">
    <location>
        <begin position="115"/>
        <end position="133"/>
    </location>
</feature>
<keyword evidence="2" id="KW-0732">Signal</keyword>